<dbReference type="FunFam" id="2.60.40.10:FF:001826">
    <property type="entry name" value="Immunoglobulin kappa chain variable 4-91"/>
    <property type="match status" value="1"/>
</dbReference>
<dbReference type="InterPro" id="IPR013106">
    <property type="entry name" value="Ig_V-set"/>
</dbReference>
<dbReference type="Bgee" id="ENSCJAG00000059289">
    <property type="expression patterns" value="Expressed in kidney and 4 other cell types or tissues"/>
</dbReference>
<evidence type="ECO:0000256" key="1">
    <source>
        <dbReference type="ARBA" id="ARBA00023319"/>
    </source>
</evidence>
<reference evidence="4" key="2">
    <citation type="submission" date="2025-08" db="UniProtKB">
        <authorList>
            <consortium name="Ensembl"/>
        </authorList>
    </citation>
    <scope>IDENTIFICATION</scope>
</reference>
<dbReference type="PROSITE" id="PS50835">
    <property type="entry name" value="IG_LIKE"/>
    <property type="match status" value="1"/>
</dbReference>
<dbReference type="Pfam" id="PF07686">
    <property type="entry name" value="V-set"/>
    <property type="match status" value="1"/>
</dbReference>
<dbReference type="SMART" id="SM00406">
    <property type="entry name" value="IGv"/>
    <property type="match status" value="1"/>
</dbReference>
<dbReference type="InterPro" id="IPR013783">
    <property type="entry name" value="Ig-like_fold"/>
</dbReference>
<proteinExistence type="predicted"/>
<keyword evidence="2" id="KW-0732">Signal</keyword>
<sequence>MDFQAQIFIFLLLSVTESNGEIVLTQSPTSMAVSQGEKVTISCTASSSVSTSYLHWYQQKPGSPPRLLVYSTSSLASGVPARFSGSGSGTSYTLTISSMEADDAASYYCQQSSSYPSTVLQTATKSFLLTAHLLPPLRLLWSWSLLLTSQWPLVKSGWD</sequence>
<dbReference type="OMA" id="FQAQIFI"/>
<keyword evidence="1" id="KW-0393">Immunoglobulin domain</keyword>
<dbReference type="PANTHER" id="PTHR23267">
    <property type="entry name" value="IMMUNOGLOBULIN LIGHT CHAIN"/>
    <property type="match status" value="1"/>
</dbReference>
<dbReference type="GO" id="GO:0005576">
    <property type="term" value="C:extracellular region"/>
    <property type="evidence" value="ECO:0007669"/>
    <property type="project" value="UniProtKB-ARBA"/>
</dbReference>
<dbReference type="InterPro" id="IPR036179">
    <property type="entry name" value="Ig-like_dom_sf"/>
</dbReference>
<dbReference type="Proteomes" id="UP000008225">
    <property type="component" value="Chromosome 14"/>
</dbReference>
<dbReference type="InterPro" id="IPR050150">
    <property type="entry name" value="IgV_Light_Chain"/>
</dbReference>
<dbReference type="InterPro" id="IPR007110">
    <property type="entry name" value="Ig-like_dom"/>
</dbReference>
<dbReference type="STRING" id="9483.ENSCJAP00000070712"/>
<feature type="chain" id="PRO_5035280579" description="Ig-like domain-containing protein" evidence="2">
    <location>
        <begin position="21"/>
        <end position="159"/>
    </location>
</feature>
<feature type="domain" description="Ig-like" evidence="3">
    <location>
        <begin position="20"/>
        <end position="126"/>
    </location>
</feature>
<feature type="signal peptide" evidence="2">
    <location>
        <begin position="1"/>
        <end position="20"/>
    </location>
</feature>
<evidence type="ECO:0000313" key="5">
    <source>
        <dbReference type="Proteomes" id="UP000008225"/>
    </source>
</evidence>
<reference evidence="4" key="3">
    <citation type="submission" date="2025-09" db="UniProtKB">
        <authorList>
            <consortium name="Ensembl"/>
        </authorList>
    </citation>
    <scope>IDENTIFICATION</scope>
</reference>
<reference evidence="4" key="1">
    <citation type="submission" date="2009-03" db="EMBL/GenBank/DDBJ databases">
        <authorList>
            <person name="Warren W."/>
            <person name="Ye L."/>
            <person name="Minx P."/>
            <person name="Worley K."/>
            <person name="Gibbs R."/>
            <person name="Wilson R.K."/>
        </authorList>
    </citation>
    <scope>NUCLEOTIDE SEQUENCE [LARGE SCALE GENOMIC DNA]</scope>
</reference>
<name>A0A5F4W0J4_CALJA</name>
<dbReference type="Gene3D" id="2.60.40.10">
    <property type="entry name" value="Immunoglobulins"/>
    <property type="match status" value="1"/>
</dbReference>
<evidence type="ECO:0000313" key="4">
    <source>
        <dbReference type="Ensembl" id="ENSCJAP00000070712.2"/>
    </source>
</evidence>
<evidence type="ECO:0000259" key="3">
    <source>
        <dbReference type="PROSITE" id="PS50835"/>
    </source>
</evidence>
<dbReference type="InterPro" id="IPR003599">
    <property type="entry name" value="Ig_sub"/>
</dbReference>
<dbReference type="GeneTree" id="ENSGT00840000130051"/>
<dbReference type="SUPFAM" id="SSF48726">
    <property type="entry name" value="Immunoglobulin"/>
    <property type="match status" value="1"/>
</dbReference>
<evidence type="ECO:0000256" key="2">
    <source>
        <dbReference type="SAM" id="SignalP"/>
    </source>
</evidence>
<dbReference type="InParanoid" id="A0A5F4W0J4"/>
<dbReference type="Ensembl" id="ENSCJAT00000094248.2">
    <property type="protein sequence ID" value="ENSCJAP00000070712.2"/>
    <property type="gene ID" value="ENSCJAG00000059289.2"/>
</dbReference>
<accession>A0A5F4W0J4</accession>
<dbReference type="SMART" id="SM00409">
    <property type="entry name" value="IG"/>
    <property type="match status" value="1"/>
</dbReference>
<keyword evidence="5" id="KW-1185">Reference proteome</keyword>
<protein>
    <recommendedName>
        <fullName evidence="3">Ig-like domain-containing protein</fullName>
    </recommendedName>
</protein>
<dbReference type="AlphaFoldDB" id="A0A5F4W0J4"/>
<organism evidence="4 5">
    <name type="scientific">Callithrix jacchus</name>
    <name type="common">White-tufted-ear marmoset</name>
    <name type="synonym">Simia Jacchus</name>
    <dbReference type="NCBI Taxonomy" id="9483"/>
    <lineage>
        <taxon>Eukaryota</taxon>
        <taxon>Metazoa</taxon>
        <taxon>Chordata</taxon>
        <taxon>Craniata</taxon>
        <taxon>Vertebrata</taxon>
        <taxon>Euteleostomi</taxon>
        <taxon>Mammalia</taxon>
        <taxon>Eutheria</taxon>
        <taxon>Euarchontoglires</taxon>
        <taxon>Primates</taxon>
        <taxon>Haplorrhini</taxon>
        <taxon>Platyrrhini</taxon>
        <taxon>Cebidae</taxon>
        <taxon>Callitrichinae</taxon>
        <taxon>Callithrix</taxon>
        <taxon>Callithrix</taxon>
    </lineage>
</organism>